<protein>
    <submittedName>
        <fullName evidence="18">Unannotated protein</fullName>
    </submittedName>
</protein>
<evidence type="ECO:0000313" key="17">
    <source>
        <dbReference type="EMBL" id="CAB4716409.1"/>
    </source>
</evidence>
<evidence type="ECO:0000256" key="7">
    <source>
        <dbReference type="ARBA" id="ARBA00022967"/>
    </source>
</evidence>
<dbReference type="Pfam" id="PF00361">
    <property type="entry name" value="Proton_antipo_M"/>
    <property type="match status" value="1"/>
</dbReference>
<gene>
    <name evidence="17" type="ORF">UFOPK2683_00296</name>
    <name evidence="18" type="ORF">UFOPK3605_00662</name>
    <name evidence="19" type="ORF">UFOPK3897_00837</name>
    <name evidence="20" type="ORF">UFOPK4121_00670</name>
</gene>
<dbReference type="InterPro" id="IPR001750">
    <property type="entry name" value="ND/Mrp_TM"/>
</dbReference>
<feature type="transmembrane region" description="Helical" evidence="13">
    <location>
        <begin position="178"/>
        <end position="197"/>
    </location>
</feature>
<dbReference type="PRINTS" id="PR01435">
    <property type="entry name" value="NPOXDRDTASE5"/>
</dbReference>
<feature type="transmembrane region" description="Helical" evidence="13">
    <location>
        <begin position="124"/>
        <end position="142"/>
    </location>
</feature>
<dbReference type="EMBL" id="CAFBOF010000014">
    <property type="protein sequence ID" value="CAB4976416.1"/>
    <property type="molecule type" value="Genomic_DNA"/>
</dbReference>
<feature type="transmembrane region" description="Helical" evidence="13">
    <location>
        <begin position="335"/>
        <end position="354"/>
    </location>
</feature>
<keyword evidence="3 13" id="KW-0812">Transmembrane</keyword>
<evidence type="ECO:0000313" key="20">
    <source>
        <dbReference type="EMBL" id="CAB5021212.1"/>
    </source>
</evidence>
<dbReference type="InterPro" id="IPR001516">
    <property type="entry name" value="Proton_antipo_N"/>
</dbReference>
<dbReference type="InterPro" id="IPR018393">
    <property type="entry name" value="NADHpl_OxRdtase_5_subgr"/>
</dbReference>
<evidence type="ECO:0000256" key="4">
    <source>
        <dbReference type="ARBA" id="ARBA00022719"/>
    </source>
</evidence>
<dbReference type="NCBIfam" id="NF005141">
    <property type="entry name" value="PRK06590.1"/>
    <property type="match status" value="1"/>
</dbReference>
<name>A0A6J7GJD6_9ZZZZ</name>
<evidence type="ECO:0000259" key="14">
    <source>
        <dbReference type="Pfam" id="PF00361"/>
    </source>
</evidence>
<evidence type="ECO:0000256" key="6">
    <source>
        <dbReference type="ARBA" id="ARBA00022957"/>
    </source>
</evidence>
<dbReference type="GO" id="GO:0016020">
    <property type="term" value="C:membrane"/>
    <property type="evidence" value="ECO:0007669"/>
    <property type="project" value="UniProtKB-SubCell"/>
</dbReference>
<comment type="subcellular location">
    <subcellularLocation>
        <location evidence="1">Membrane</location>
        <topology evidence="1">Multi-pass membrane protein</topology>
    </subcellularLocation>
</comment>
<evidence type="ECO:0000256" key="12">
    <source>
        <dbReference type="ARBA" id="ARBA00048026"/>
    </source>
</evidence>
<feature type="transmembrane region" description="Helical" evidence="13">
    <location>
        <begin position="94"/>
        <end position="112"/>
    </location>
</feature>
<reference evidence="18" key="1">
    <citation type="submission" date="2020-05" db="EMBL/GenBank/DDBJ databases">
        <authorList>
            <person name="Chiriac C."/>
            <person name="Salcher M."/>
            <person name="Ghai R."/>
            <person name="Kavagutti S V."/>
        </authorList>
    </citation>
    <scope>NUCLEOTIDE SEQUENCE</scope>
</reference>
<keyword evidence="10 13" id="KW-0472">Membrane</keyword>
<dbReference type="GO" id="GO:0003954">
    <property type="term" value="F:NADH dehydrogenase activity"/>
    <property type="evidence" value="ECO:0007669"/>
    <property type="project" value="TreeGrafter"/>
</dbReference>
<dbReference type="EMBL" id="CAFBPQ010000015">
    <property type="protein sequence ID" value="CAB5021212.1"/>
    <property type="molecule type" value="Genomic_DNA"/>
</dbReference>
<comment type="similarity">
    <text evidence="2">Belongs to the complex I subunit 5 family.</text>
</comment>
<feature type="domain" description="NADH-Ubiquinone oxidoreductase (complex I) chain 5 N-terminal" evidence="15">
    <location>
        <begin position="75"/>
        <end position="125"/>
    </location>
</feature>
<feature type="domain" description="NADH:quinone oxidoreductase/Mrp antiporter transmembrane" evidence="14">
    <location>
        <begin position="141"/>
        <end position="428"/>
    </location>
</feature>
<keyword evidence="4" id="KW-0874">Quinone</keyword>
<dbReference type="GO" id="GO:0042773">
    <property type="term" value="P:ATP synthesis coupled electron transport"/>
    <property type="evidence" value="ECO:0007669"/>
    <property type="project" value="InterPro"/>
</dbReference>
<keyword evidence="6" id="KW-0618">Plastoquinone</keyword>
<dbReference type="EMBL" id="CAFBMM010000024">
    <property type="protein sequence ID" value="CAB4904263.1"/>
    <property type="molecule type" value="Genomic_DNA"/>
</dbReference>
<sequence>MSALQILDWIALVPALPLLGAAITLLAGRRLGNARSARLATTLMFLAFGVSLVMFFAMLSLPASDRSQVSTLFTWMRVDQLSVDIGFLVDPLSITWALLVTGVGSLIHLYAIGYMRNDPLASRFFGFFNLFAASMLILVLANNFLFTFLGWEGVGLCSYLLIAFWHQRPGAAKAGKKAFIYNRVGDVGFLIAMFLMINEYGSVDYGIVNNSVVDGSGVATAIALLLFLGAMGKSAQMPLFPWLADAMEGPTPVSALMHAATMVTAGVFLIARAHPIFEASSSAMTVVMWVGAATALIAGTIAVFQPDLKRVLAYSTISQLGYMFLALGVGAYVAAIFMMLMHAFFKGCLFLGAGSVIHGDAENQDLRIMGGFRKFLPVTAIAMMIGWLSIAGIPPFSGFWAKDGLLEAVFETHNYAPWIIGLLAAIITGIYMTRLIYLTFFGNERFRETPLPVVAGASDDAATDTHAVEAELGYDPDFEPTVAFGELPRAARLDGHDPHESPKIMLFPILVLAVLAAVAGFINLPISGWEFLSEWLAPVFKDVAEPAASSTSETLTLITISVVMAVTGITISYFIYRHGLAKADRDPMTARLGPAATVAGSGYYLDAGVSAAVDKPGRATANFLDQQVDKKIIDGTVNGIGKLFIVAGNGLRHIQDGYIRRYALGITVGVASLLLFILAYAVR</sequence>
<evidence type="ECO:0000313" key="19">
    <source>
        <dbReference type="EMBL" id="CAB4976416.1"/>
    </source>
</evidence>
<feature type="domain" description="NADH:ubiquinone/plastoquinone oxidoreductase chloroplast chain 5 C-terminal" evidence="16">
    <location>
        <begin position="497"/>
        <end position="578"/>
    </location>
</feature>
<dbReference type="EMBL" id="CAEZYK010000010">
    <property type="protein sequence ID" value="CAB4716409.1"/>
    <property type="molecule type" value="Genomic_DNA"/>
</dbReference>
<comment type="catalytic activity">
    <reaction evidence="12">
        <text>a plastoquinone + NADH + (n+1) H(+)(in) = a plastoquinol + NAD(+) + n H(+)(out)</text>
        <dbReference type="Rhea" id="RHEA:42608"/>
        <dbReference type="Rhea" id="RHEA-COMP:9561"/>
        <dbReference type="Rhea" id="RHEA-COMP:9562"/>
        <dbReference type="ChEBI" id="CHEBI:15378"/>
        <dbReference type="ChEBI" id="CHEBI:17757"/>
        <dbReference type="ChEBI" id="CHEBI:57540"/>
        <dbReference type="ChEBI" id="CHEBI:57945"/>
        <dbReference type="ChEBI" id="CHEBI:62192"/>
    </reaction>
</comment>
<dbReference type="GO" id="GO:0008137">
    <property type="term" value="F:NADH dehydrogenase (ubiquinone) activity"/>
    <property type="evidence" value="ECO:0007669"/>
    <property type="project" value="InterPro"/>
</dbReference>
<dbReference type="AlphaFoldDB" id="A0A6J7GJD6"/>
<keyword evidence="8 13" id="KW-1133">Transmembrane helix</keyword>
<organism evidence="18">
    <name type="scientific">freshwater metagenome</name>
    <dbReference type="NCBI Taxonomy" id="449393"/>
    <lineage>
        <taxon>unclassified sequences</taxon>
        <taxon>metagenomes</taxon>
        <taxon>ecological metagenomes</taxon>
    </lineage>
</organism>
<dbReference type="NCBIfam" id="TIGR01974">
    <property type="entry name" value="NDH_I_L"/>
    <property type="match status" value="1"/>
</dbReference>
<evidence type="ECO:0000256" key="5">
    <source>
        <dbReference type="ARBA" id="ARBA00022857"/>
    </source>
</evidence>
<accession>A0A6J7GJD6</accession>
<dbReference type="Gene3D" id="1.20.5.2700">
    <property type="match status" value="1"/>
</dbReference>
<keyword evidence="9" id="KW-0520">NAD</keyword>
<evidence type="ECO:0000256" key="9">
    <source>
        <dbReference type="ARBA" id="ARBA00023027"/>
    </source>
</evidence>
<dbReference type="InterPro" id="IPR002128">
    <property type="entry name" value="NADH_UbQ_OxRdtase_chlpt_su5_C"/>
</dbReference>
<keyword evidence="5" id="KW-0521">NADP</keyword>
<dbReference type="GO" id="GO:0015990">
    <property type="term" value="P:electron transport coupled proton transport"/>
    <property type="evidence" value="ECO:0007669"/>
    <property type="project" value="TreeGrafter"/>
</dbReference>
<evidence type="ECO:0000256" key="1">
    <source>
        <dbReference type="ARBA" id="ARBA00004141"/>
    </source>
</evidence>
<feature type="transmembrane region" description="Helical" evidence="13">
    <location>
        <begin position="39"/>
        <end position="61"/>
    </location>
</feature>
<dbReference type="PANTHER" id="PTHR42829">
    <property type="entry name" value="NADH-UBIQUINONE OXIDOREDUCTASE CHAIN 5"/>
    <property type="match status" value="1"/>
</dbReference>
<feature type="transmembrane region" description="Helical" evidence="13">
    <location>
        <begin position="415"/>
        <end position="437"/>
    </location>
</feature>
<dbReference type="PANTHER" id="PTHR42829:SF2">
    <property type="entry name" value="NADH-UBIQUINONE OXIDOREDUCTASE CHAIN 5"/>
    <property type="match status" value="1"/>
</dbReference>
<feature type="transmembrane region" description="Helical" evidence="13">
    <location>
        <begin position="286"/>
        <end position="304"/>
    </location>
</feature>
<feature type="transmembrane region" description="Helical" evidence="13">
    <location>
        <begin position="6"/>
        <end position="27"/>
    </location>
</feature>
<evidence type="ECO:0000256" key="11">
    <source>
        <dbReference type="ARBA" id="ARBA00047726"/>
    </source>
</evidence>
<evidence type="ECO:0000256" key="10">
    <source>
        <dbReference type="ARBA" id="ARBA00023136"/>
    </source>
</evidence>
<evidence type="ECO:0000313" key="18">
    <source>
        <dbReference type="EMBL" id="CAB4904263.1"/>
    </source>
</evidence>
<feature type="transmembrane region" description="Helical" evidence="13">
    <location>
        <begin position="148"/>
        <end position="166"/>
    </location>
</feature>
<keyword evidence="7" id="KW-1278">Translocase</keyword>
<dbReference type="GO" id="GO:0048038">
    <property type="term" value="F:quinone binding"/>
    <property type="evidence" value="ECO:0007669"/>
    <property type="project" value="UniProtKB-KW"/>
</dbReference>
<evidence type="ECO:0000256" key="2">
    <source>
        <dbReference type="ARBA" id="ARBA00008200"/>
    </source>
</evidence>
<feature type="transmembrane region" description="Helical" evidence="13">
    <location>
        <begin position="255"/>
        <end position="274"/>
    </location>
</feature>
<feature type="transmembrane region" description="Helical" evidence="13">
    <location>
        <begin position="217"/>
        <end position="235"/>
    </location>
</feature>
<comment type="catalytic activity">
    <reaction evidence="11">
        <text>a plastoquinone + NADPH + (n+1) H(+)(in) = a plastoquinol + NADP(+) + n H(+)(out)</text>
        <dbReference type="Rhea" id="RHEA:42612"/>
        <dbReference type="Rhea" id="RHEA-COMP:9561"/>
        <dbReference type="Rhea" id="RHEA-COMP:9562"/>
        <dbReference type="ChEBI" id="CHEBI:15378"/>
        <dbReference type="ChEBI" id="CHEBI:17757"/>
        <dbReference type="ChEBI" id="CHEBI:57783"/>
        <dbReference type="ChEBI" id="CHEBI:58349"/>
        <dbReference type="ChEBI" id="CHEBI:62192"/>
    </reaction>
</comment>
<feature type="transmembrane region" description="Helical" evidence="13">
    <location>
        <begin position="504"/>
        <end position="526"/>
    </location>
</feature>
<feature type="transmembrane region" description="Helical" evidence="13">
    <location>
        <begin position="555"/>
        <end position="576"/>
    </location>
</feature>
<feature type="transmembrane region" description="Helical" evidence="13">
    <location>
        <begin position="311"/>
        <end position="329"/>
    </location>
</feature>
<dbReference type="InterPro" id="IPR003945">
    <property type="entry name" value="NU5C-like"/>
</dbReference>
<evidence type="ECO:0000256" key="3">
    <source>
        <dbReference type="ARBA" id="ARBA00022692"/>
    </source>
</evidence>
<proteinExistence type="inferred from homology"/>
<evidence type="ECO:0000256" key="13">
    <source>
        <dbReference type="SAM" id="Phobius"/>
    </source>
</evidence>
<feature type="transmembrane region" description="Helical" evidence="13">
    <location>
        <begin position="375"/>
        <end position="395"/>
    </location>
</feature>
<feature type="transmembrane region" description="Helical" evidence="13">
    <location>
        <begin position="662"/>
        <end position="682"/>
    </location>
</feature>
<dbReference type="Pfam" id="PF01010">
    <property type="entry name" value="Proton_antipo_C"/>
    <property type="match status" value="1"/>
</dbReference>
<dbReference type="Pfam" id="PF00662">
    <property type="entry name" value="Proton_antipo_N"/>
    <property type="match status" value="1"/>
</dbReference>
<evidence type="ECO:0000259" key="15">
    <source>
        <dbReference type="Pfam" id="PF00662"/>
    </source>
</evidence>
<evidence type="ECO:0000256" key="8">
    <source>
        <dbReference type="ARBA" id="ARBA00022989"/>
    </source>
</evidence>
<dbReference type="PRINTS" id="PR01434">
    <property type="entry name" value="NADHDHGNASE5"/>
</dbReference>
<evidence type="ECO:0000259" key="16">
    <source>
        <dbReference type="Pfam" id="PF01010"/>
    </source>
</evidence>